<keyword evidence="3 4" id="KW-0865">Zymogen</keyword>
<dbReference type="Gene3D" id="3.40.50.1450">
    <property type="entry name" value="HybD-like"/>
    <property type="match status" value="1"/>
</dbReference>
<comment type="similarity">
    <text evidence="4">Belongs to the peptidase A25 family.</text>
</comment>
<dbReference type="GO" id="GO:0006508">
    <property type="term" value="P:proteolysis"/>
    <property type="evidence" value="ECO:0007669"/>
    <property type="project" value="UniProtKB-UniRule"/>
</dbReference>
<keyword evidence="6" id="KW-1185">Reference proteome</keyword>
<feature type="propeptide" id="PRO_5021057981" evidence="4">
    <location>
        <begin position="1"/>
        <end position="6"/>
    </location>
</feature>
<dbReference type="GO" id="GO:0004222">
    <property type="term" value="F:metalloendopeptidase activity"/>
    <property type="evidence" value="ECO:0007669"/>
    <property type="project" value="UniProtKB-UniRule"/>
</dbReference>
<evidence type="ECO:0000256" key="4">
    <source>
        <dbReference type="HAMAP-Rule" id="MF_00626"/>
    </source>
</evidence>
<gene>
    <name evidence="4" type="primary">gpr</name>
    <name evidence="5" type="ORF">AR1Y2_2061</name>
</gene>
<dbReference type="EMBL" id="CP040058">
    <property type="protein sequence ID" value="QCP35515.1"/>
    <property type="molecule type" value="Genomic_DNA"/>
</dbReference>
<sequence length="287" mass="31268">MQNRTDLALELKEEAEEESKLKGVSMKTRIDASNHIRETRITIKDKEGEQVLGKPMGQYITIETKDLSANDGSYHKEMSEALYLNLKEMIPRNAKVFVAGLGNSDVTADSLGPKVVGNLWITRHLKREGYLKDAIELSAIAPGVMAQTGIETSEVLEALAEKIKPDLLIVVDALAARSSSRLNKTIQISDTGIAPGSGVGNHRNEITEKTVGIPVLAIGVPTVISVPAIISDIVGNETDNGDILEMLDEDFASMHVTPKNIDESIKRISYTISEGINHLLHNHIKAE</sequence>
<comment type="catalytic activity">
    <reaction evidence="4">
        <text>Endopeptidase action with P4 Glu or Asp, P1 preferably Glu &gt; Asp, P1' hydrophobic and P2' Ala.</text>
        <dbReference type="EC" id="3.4.24.78"/>
    </reaction>
</comment>
<dbReference type="SUPFAM" id="SSF53163">
    <property type="entry name" value="HybD-like"/>
    <property type="match status" value="1"/>
</dbReference>
<dbReference type="Pfam" id="PF03418">
    <property type="entry name" value="Peptidase_A25"/>
    <property type="match status" value="1"/>
</dbReference>
<dbReference type="OrthoDB" id="9777293at2"/>
<dbReference type="RefSeq" id="WP_137328868.1">
    <property type="nucleotide sequence ID" value="NZ_CP040058.1"/>
</dbReference>
<keyword evidence="1 4" id="KW-0645">Protease</keyword>
<evidence type="ECO:0000313" key="5">
    <source>
        <dbReference type="EMBL" id="QCP35515.1"/>
    </source>
</evidence>
<organism evidence="5 6">
    <name type="scientific">Anaerostipes rhamnosivorans</name>
    <dbReference type="NCBI Taxonomy" id="1229621"/>
    <lineage>
        <taxon>Bacteria</taxon>
        <taxon>Bacillati</taxon>
        <taxon>Bacillota</taxon>
        <taxon>Clostridia</taxon>
        <taxon>Lachnospirales</taxon>
        <taxon>Lachnospiraceae</taxon>
        <taxon>Anaerostipes</taxon>
    </lineage>
</organism>
<dbReference type="GO" id="GO:0009847">
    <property type="term" value="P:spore germination"/>
    <property type="evidence" value="ECO:0007669"/>
    <property type="project" value="UniProtKB-UniRule"/>
</dbReference>
<proteinExistence type="inferred from homology"/>
<dbReference type="KEGG" id="arf:AR1Y2_2061"/>
<evidence type="ECO:0000256" key="1">
    <source>
        <dbReference type="ARBA" id="ARBA00022670"/>
    </source>
</evidence>
<evidence type="ECO:0000256" key="2">
    <source>
        <dbReference type="ARBA" id="ARBA00022801"/>
    </source>
</evidence>
<feature type="chain" id="PRO_5023546335" description="Germination protease" evidence="4">
    <location>
        <begin position="7"/>
        <end position="287"/>
    </location>
</feature>
<evidence type="ECO:0000256" key="3">
    <source>
        <dbReference type="ARBA" id="ARBA00023145"/>
    </source>
</evidence>
<comment type="PTM">
    <text evidence="4">Autoproteolytically processed. The inactive tetrameric zymogen termed p46 autoprocesses to a smaller form termed p41, which is active only during spore germination.</text>
</comment>
<keyword evidence="2 4" id="KW-0378">Hydrolase</keyword>
<dbReference type="NCBIfam" id="TIGR01441">
    <property type="entry name" value="GPR"/>
    <property type="match status" value="1"/>
</dbReference>
<comment type="function">
    <text evidence="4">Initiates the rapid degradation of small, acid-soluble proteins during spore germination.</text>
</comment>
<dbReference type="InterPro" id="IPR023430">
    <property type="entry name" value="Pept_HybD-like_dom_sf"/>
</dbReference>
<dbReference type="EC" id="3.4.24.78" evidence="4"/>
<accession>A0A4P8IF88</accession>
<dbReference type="Proteomes" id="UP000298653">
    <property type="component" value="Chromosome"/>
</dbReference>
<dbReference type="AlphaFoldDB" id="A0A4P8IF88"/>
<name>A0A4P8IF88_9FIRM</name>
<reference evidence="5 6" key="1">
    <citation type="submission" date="2019-05" db="EMBL/GenBank/DDBJ databases">
        <title>Complete genome sequencing of Anaerostipes rhamnosivorans.</title>
        <authorList>
            <person name="Bui T.P.N."/>
            <person name="de Vos W.M."/>
        </authorList>
    </citation>
    <scope>NUCLEOTIDE SEQUENCE [LARGE SCALE GENOMIC DNA]</scope>
    <source>
        <strain evidence="5 6">1y2</strain>
    </source>
</reference>
<dbReference type="InterPro" id="IPR005080">
    <property type="entry name" value="Peptidase_A25"/>
</dbReference>
<comment type="subunit">
    <text evidence="4">Homotetramer.</text>
</comment>
<evidence type="ECO:0000313" key="6">
    <source>
        <dbReference type="Proteomes" id="UP000298653"/>
    </source>
</evidence>
<dbReference type="HAMAP" id="MF_00626">
    <property type="entry name" value="Germination_prot"/>
    <property type="match status" value="1"/>
</dbReference>
<protein>
    <recommendedName>
        <fullName evidence="4">Germination protease</fullName>
        <ecNumber evidence="4">3.4.24.78</ecNumber>
    </recommendedName>
    <alternativeName>
        <fullName evidence="4">GPR endopeptidase</fullName>
    </alternativeName>
    <alternativeName>
        <fullName evidence="4">Germination proteinase</fullName>
    </alternativeName>
    <alternativeName>
        <fullName evidence="4">Spore protease</fullName>
    </alternativeName>
</protein>